<dbReference type="Proteomes" id="UP000004892">
    <property type="component" value="Unassembled WGS sequence"/>
</dbReference>
<dbReference type="PATRIC" id="fig|742817.3.peg.73"/>
<keyword evidence="2" id="KW-1185">Reference proteome</keyword>
<dbReference type="GeneID" id="98067749"/>
<evidence type="ECO:0008006" key="3">
    <source>
        <dbReference type="Google" id="ProtNLM"/>
    </source>
</evidence>
<reference evidence="1 2" key="1">
    <citation type="submission" date="2012-01" db="EMBL/GenBank/DDBJ databases">
        <title>The Genome Sequence of Odoribacter laneus YIT 12061.</title>
        <authorList>
            <consortium name="The Broad Institute Genome Sequencing Platform"/>
            <person name="Earl A."/>
            <person name="Ward D."/>
            <person name="Feldgarden M."/>
            <person name="Gevers D."/>
            <person name="Morotomi M."/>
            <person name="Young S.K."/>
            <person name="Zeng Q."/>
            <person name="Gargeya S."/>
            <person name="Fitzgerald M."/>
            <person name="Haas B."/>
            <person name="Abouelleil A."/>
            <person name="Alvarado L."/>
            <person name="Arachchi H.M."/>
            <person name="Berlin A."/>
            <person name="Chapman S.B."/>
            <person name="Gearin G."/>
            <person name="Goldberg J."/>
            <person name="Griggs A."/>
            <person name="Gujja S."/>
            <person name="Hansen M."/>
            <person name="Heiman D."/>
            <person name="Howarth C."/>
            <person name="Larimer J."/>
            <person name="Lui A."/>
            <person name="MacDonald P.J.P."/>
            <person name="McCowen C."/>
            <person name="Montmayeur A."/>
            <person name="Murphy C."/>
            <person name="Neiman D."/>
            <person name="Pearson M."/>
            <person name="Priest M."/>
            <person name="Roberts A."/>
            <person name="Saif S."/>
            <person name="Shea T."/>
            <person name="Sisk P."/>
            <person name="Stolte C."/>
            <person name="Sykes S."/>
            <person name="Wortman J."/>
            <person name="Nusbaum C."/>
            <person name="Birren B."/>
        </authorList>
    </citation>
    <scope>NUCLEOTIDE SEQUENCE [LARGE SCALE GENOMIC DNA]</scope>
    <source>
        <strain evidence="1 2">YIT 12061</strain>
    </source>
</reference>
<name>H1DD93_9BACT</name>
<organism evidence="1 2">
    <name type="scientific">Odoribacter laneus YIT 12061</name>
    <dbReference type="NCBI Taxonomy" id="742817"/>
    <lineage>
        <taxon>Bacteria</taxon>
        <taxon>Pseudomonadati</taxon>
        <taxon>Bacteroidota</taxon>
        <taxon>Bacteroidia</taxon>
        <taxon>Bacteroidales</taxon>
        <taxon>Odoribacteraceae</taxon>
        <taxon>Odoribacter</taxon>
    </lineage>
</organism>
<dbReference type="SUPFAM" id="SSF53927">
    <property type="entry name" value="Cytidine deaminase-like"/>
    <property type="match status" value="1"/>
</dbReference>
<dbReference type="InterPro" id="IPR016193">
    <property type="entry name" value="Cytidine_deaminase-like"/>
</dbReference>
<dbReference type="HOGENOM" id="CLU_121418_1_0_10"/>
<evidence type="ECO:0000313" key="2">
    <source>
        <dbReference type="Proteomes" id="UP000004892"/>
    </source>
</evidence>
<evidence type="ECO:0000313" key="1">
    <source>
        <dbReference type="EMBL" id="EHP51069.1"/>
    </source>
</evidence>
<dbReference type="RefSeq" id="WP_009135225.1">
    <property type="nucleotide sequence ID" value="NZ_JH594596.1"/>
</dbReference>
<accession>H1DD93</accession>
<dbReference type="Gene3D" id="3.40.140.30">
    <property type="entry name" value="Hypothetical protein TM1506"/>
    <property type="match status" value="1"/>
</dbReference>
<dbReference type="EMBL" id="ADMC01000001">
    <property type="protein sequence ID" value="EHP51069.1"/>
    <property type="molecule type" value="Genomic_DNA"/>
</dbReference>
<dbReference type="AlphaFoldDB" id="H1DD93"/>
<dbReference type="GO" id="GO:0003824">
    <property type="term" value="F:catalytic activity"/>
    <property type="evidence" value="ECO:0007669"/>
    <property type="project" value="InterPro"/>
</dbReference>
<dbReference type="InterPro" id="IPR037081">
    <property type="entry name" value="Hyp_TM1506"/>
</dbReference>
<dbReference type="Pfam" id="PF08973">
    <property type="entry name" value="TM1506"/>
    <property type="match status" value="1"/>
</dbReference>
<comment type="caution">
    <text evidence="1">The sequence shown here is derived from an EMBL/GenBank/DDBJ whole genome shotgun (WGS) entry which is preliminary data.</text>
</comment>
<sequence>MNKIIELLHTEQCSCVISKGEETRVFNQKGIADLYDLVCRCPHFLEGATVADKVVGKAVAALMIKGGIKQLHADVISLSALSLLQKHHLMTAFGTLVPHIKNRSGMDWCPLEKRCNKEESVEGIFALIQDFVKYNLPCTPKE</sequence>
<proteinExistence type="predicted"/>
<dbReference type="eggNOG" id="ENOG50332RU">
    <property type="taxonomic scope" value="Bacteria"/>
</dbReference>
<dbReference type="InterPro" id="IPR015067">
    <property type="entry name" value="DUF1893_TM1506-like"/>
</dbReference>
<gene>
    <name evidence="1" type="ORF">HMPREF9449_00071</name>
</gene>
<protein>
    <recommendedName>
        <fullName evidence="3">DUF1893 domain-containing protein</fullName>
    </recommendedName>
</protein>
<dbReference type="STRING" id="742817.HMPREF9449_00071"/>